<dbReference type="PANTHER" id="PTHR42850:SF11">
    <property type="entry name" value="BIS(5'-NUCLEOSYL)-TETRAPHOSPHATASE [SYMMETRICAL]"/>
    <property type="match status" value="1"/>
</dbReference>
<dbReference type="GO" id="GO:0110154">
    <property type="term" value="P:RNA decapping"/>
    <property type="evidence" value="ECO:0007669"/>
    <property type="project" value="TreeGrafter"/>
</dbReference>
<dbReference type="InterPro" id="IPR004843">
    <property type="entry name" value="Calcineurin-like_PHP"/>
</dbReference>
<dbReference type="SUPFAM" id="SSF56300">
    <property type="entry name" value="Metallo-dependent phosphatases"/>
    <property type="match status" value="1"/>
</dbReference>
<dbReference type="EMBL" id="MG030347">
    <property type="protein sequence ID" value="ATW69969.1"/>
    <property type="molecule type" value="Genomic_DNA"/>
</dbReference>
<dbReference type="GeneID" id="40097306"/>
<reference evidence="3" key="1">
    <citation type="submission" date="2017-10" db="EMBL/GenBank/DDBJ databases">
        <title>Isolation and characterization of a group of new proteus bacteriophages.</title>
        <authorList>
            <person name="Kozlova Y.N."/>
            <person name="Morozova V.V."/>
            <person name="Babkin I.V."/>
            <person name="Tikunova N.V."/>
            <person name="Bokovaya O.V."/>
            <person name="Shedko E.D."/>
        </authorList>
    </citation>
    <scope>NUCLEOTIDE SEQUENCE [LARGE SCALE GENOMIC DNA]</scope>
</reference>
<feature type="domain" description="Calcineurin-like phosphoesterase" evidence="1">
    <location>
        <begin position="25"/>
        <end position="225"/>
    </location>
</feature>
<proteinExistence type="predicted"/>
<accession>A0A2H4PRN7</accession>
<dbReference type="GO" id="GO:0016791">
    <property type="term" value="F:phosphatase activity"/>
    <property type="evidence" value="ECO:0007669"/>
    <property type="project" value="TreeGrafter"/>
</dbReference>
<dbReference type="InterPro" id="IPR029052">
    <property type="entry name" value="Metallo-depent_PP-like"/>
</dbReference>
<evidence type="ECO:0000313" key="2">
    <source>
        <dbReference type="EMBL" id="ATW69969.1"/>
    </source>
</evidence>
<dbReference type="Proteomes" id="UP000241842">
    <property type="component" value="Segment"/>
</dbReference>
<evidence type="ECO:0000259" key="1">
    <source>
        <dbReference type="Pfam" id="PF00149"/>
    </source>
</evidence>
<evidence type="ECO:0000313" key="3">
    <source>
        <dbReference type="Proteomes" id="UP000241842"/>
    </source>
</evidence>
<dbReference type="RefSeq" id="YP_009620653.1">
    <property type="nucleotide sequence ID" value="NC_042090.1"/>
</dbReference>
<dbReference type="InterPro" id="IPR050126">
    <property type="entry name" value="Ap4A_hydrolase"/>
</dbReference>
<organism evidence="2 3">
    <name type="scientific">Proteus phage PM135</name>
    <dbReference type="NCBI Taxonomy" id="2048008"/>
    <lineage>
        <taxon>Viruses</taxon>
        <taxon>Duplodnaviria</taxon>
        <taxon>Heunggongvirae</taxon>
        <taxon>Uroviricota</taxon>
        <taxon>Caudoviricetes</taxon>
        <taxon>Demerecviridae</taxon>
        <taxon>Novosibvirus</taxon>
        <taxon>Novosibvirus PM135</taxon>
    </lineage>
</organism>
<dbReference type="Pfam" id="PF00149">
    <property type="entry name" value="Metallophos"/>
    <property type="match status" value="1"/>
</dbReference>
<dbReference type="PANTHER" id="PTHR42850">
    <property type="entry name" value="METALLOPHOSPHOESTERASE"/>
    <property type="match status" value="1"/>
</dbReference>
<dbReference type="Gene3D" id="3.60.21.10">
    <property type="match status" value="1"/>
</dbReference>
<dbReference type="KEGG" id="vg:40097306"/>
<keyword evidence="3" id="KW-1185">Reference proteome</keyword>
<protein>
    <submittedName>
        <fullName evidence="2">Putative serine/threonine protein phosphatase</fullName>
    </submittedName>
</protein>
<name>A0A2H4PRN7_9CAUD</name>
<dbReference type="GO" id="GO:0008803">
    <property type="term" value="F:bis(5'-nucleosyl)-tetraphosphatase (symmetrical) activity"/>
    <property type="evidence" value="ECO:0007669"/>
    <property type="project" value="TreeGrafter"/>
</dbReference>
<dbReference type="OrthoDB" id="22132at10239"/>
<sequence>MQQINTRNFIGIKHNDTLNVPTDAKLFFVGDIHGHYDHLMKALHKADFDFDKDFLVSVGDLIDRGPNSARVVMLIGERWFHPVMGNHDFFPVVDDYVNWMGNGGTWALDYPDPDSNGLDPILLRKLTSLPLTKTVTYGDLRFGVSHAGIPKFFKFWRDYATQDYIDLPTDWDGIVQMLTEAVNDPLLHRELVMTMLWDRTVRRDSDRGLTFPSITGVDYTIHGHTYSKDRLNIGNRVYLDTGCGWKDGNLTVTRANADGTFTDFLVPTKE</sequence>